<evidence type="ECO:0000313" key="2">
    <source>
        <dbReference type="EMBL" id="SPO01814.1"/>
    </source>
</evidence>
<gene>
    <name evidence="2" type="ORF">DNG_04487</name>
</gene>
<organism evidence="2 3">
    <name type="scientific">Cephalotrichum gorgonifer</name>
    <dbReference type="NCBI Taxonomy" id="2041049"/>
    <lineage>
        <taxon>Eukaryota</taxon>
        <taxon>Fungi</taxon>
        <taxon>Dikarya</taxon>
        <taxon>Ascomycota</taxon>
        <taxon>Pezizomycotina</taxon>
        <taxon>Sordariomycetes</taxon>
        <taxon>Hypocreomycetidae</taxon>
        <taxon>Microascales</taxon>
        <taxon>Microascaceae</taxon>
        <taxon>Cephalotrichum</taxon>
    </lineage>
</organism>
<evidence type="ECO:0000313" key="3">
    <source>
        <dbReference type="Proteomes" id="UP001187682"/>
    </source>
</evidence>
<proteinExistence type="predicted"/>
<dbReference type="Proteomes" id="UP001187682">
    <property type="component" value="Unassembled WGS sequence"/>
</dbReference>
<evidence type="ECO:0008006" key="4">
    <source>
        <dbReference type="Google" id="ProtNLM"/>
    </source>
</evidence>
<sequence>MPDIKSDGGDITRQCMTCTAYYYEENFVRSAEPFGLIRNDWAECNGCKRRTQGASGLAHDEFHHRYQGTVPVGESSEGGYHPVEHQCYHCHIYRPLDNFIRSKEPFGLMVEDLELCNECKRQGRDGDTVELSDAVFAYRYRGGDAVDEGDVAQEIGDEAGEVEPSTPSVGEPEDDQDVAVGQTETRRCGSCRVDRPLDQFVRSGKPFGPIHNRWKSCHRCMRARKGDAYGLSDAVFMHRFQGGMEVTEGVPGAVESGQAANPPPGTRRCGSCRTYRDLDQFVRSSRPFGPIKND</sequence>
<keyword evidence="3" id="KW-1185">Reference proteome</keyword>
<feature type="region of interest" description="Disordered" evidence="1">
    <location>
        <begin position="159"/>
        <end position="183"/>
    </location>
</feature>
<evidence type="ECO:0000256" key="1">
    <source>
        <dbReference type="SAM" id="MobiDB-lite"/>
    </source>
</evidence>
<name>A0AAE8SUZ1_9PEZI</name>
<accession>A0AAE8SUZ1</accession>
<dbReference type="AlphaFoldDB" id="A0AAE8SUZ1"/>
<dbReference type="EMBL" id="ONZQ02000005">
    <property type="protein sequence ID" value="SPO01814.1"/>
    <property type="molecule type" value="Genomic_DNA"/>
</dbReference>
<comment type="caution">
    <text evidence="2">The sequence shown here is derived from an EMBL/GenBank/DDBJ whole genome shotgun (WGS) entry which is preliminary data.</text>
</comment>
<protein>
    <recommendedName>
        <fullName evidence="4">Stc1 domain-containing protein</fullName>
    </recommendedName>
</protein>
<reference evidence="2" key="1">
    <citation type="submission" date="2018-03" db="EMBL/GenBank/DDBJ databases">
        <authorList>
            <person name="Guldener U."/>
        </authorList>
    </citation>
    <scope>NUCLEOTIDE SEQUENCE</scope>
</reference>